<proteinExistence type="predicted"/>
<dbReference type="HOGENOM" id="CLU_2035474_0_0_11"/>
<keyword evidence="1" id="KW-0812">Transmembrane</keyword>
<protein>
    <submittedName>
        <fullName evidence="2">Hypothetical membrane protein</fullName>
    </submittedName>
</protein>
<accession>B2HRS8</accession>
<dbReference type="EMBL" id="CP000854">
    <property type="protein sequence ID" value="ACC39390.1"/>
    <property type="molecule type" value="Genomic_DNA"/>
</dbReference>
<sequence length="121" mass="12814">MTWDCTQPDVLRVAATRARVAYLSVWCARVLREKDMANSVSGIKPWVSRPFSSVPTIREKTTMIGISKNRRSVARGLVVLAAVFGAFGLAGCTVDTWQDNATPAHGVAPQAPAAAVDSGAG</sequence>
<gene>
    <name evidence="2" type="ordered locus">MMAR_0933</name>
</gene>
<dbReference type="AlphaFoldDB" id="B2HRS8"/>
<keyword evidence="1" id="KW-1133">Transmembrane helix</keyword>
<name>B2HRS8_MYCMM</name>
<evidence type="ECO:0000313" key="3">
    <source>
        <dbReference type="Proteomes" id="UP000001190"/>
    </source>
</evidence>
<organism evidence="2 3">
    <name type="scientific">Mycobacterium marinum (strain ATCC BAA-535 / M)</name>
    <dbReference type="NCBI Taxonomy" id="216594"/>
    <lineage>
        <taxon>Bacteria</taxon>
        <taxon>Bacillati</taxon>
        <taxon>Actinomycetota</taxon>
        <taxon>Actinomycetes</taxon>
        <taxon>Mycobacteriales</taxon>
        <taxon>Mycobacteriaceae</taxon>
        <taxon>Mycobacterium</taxon>
        <taxon>Mycobacterium ulcerans group</taxon>
    </lineage>
</organism>
<dbReference type="eggNOG" id="ENOG50323DH">
    <property type="taxonomic scope" value="Bacteria"/>
</dbReference>
<keyword evidence="3" id="KW-1185">Reference proteome</keyword>
<evidence type="ECO:0000256" key="1">
    <source>
        <dbReference type="SAM" id="Phobius"/>
    </source>
</evidence>
<keyword evidence="1" id="KW-0472">Membrane</keyword>
<reference evidence="2 3" key="1">
    <citation type="journal article" date="2008" name="Genome Res.">
        <title>Insights from the complete genome sequence of Mycobacterium marinum on the evolution of Mycobacterium tuberculosis.</title>
        <authorList>
            <person name="Stinear T.P."/>
            <person name="Seemann T."/>
            <person name="Harrison P.F."/>
            <person name="Jenkin G.A."/>
            <person name="Davies J.K."/>
            <person name="Johnson P.D."/>
            <person name="Abdellah Z."/>
            <person name="Arrowsmith C."/>
            <person name="Chillingworth T."/>
            <person name="Churcher C."/>
            <person name="Clarke K."/>
            <person name="Cronin A."/>
            <person name="Davis P."/>
            <person name="Goodhead I."/>
            <person name="Holroyd N."/>
            <person name="Jagels K."/>
            <person name="Lord A."/>
            <person name="Moule S."/>
            <person name="Mungall K."/>
            <person name="Norbertczak H."/>
            <person name="Quail M.A."/>
            <person name="Rabbinowitsch E."/>
            <person name="Walker D."/>
            <person name="White B."/>
            <person name="Whitehead S."/>
            <person name="Small P.L."/>
            <person name="Brosch R."/>
            <person name="Ramakrishnan L."/>
            <person name="Fischbach M.A."/>
            <person name="Parkhill J."/>
            <person name="Cole S.T."/>
        </authorList>
    </citation>
    <scope>NUCLEOTIDE SEQUENCE [LARGE SCALE GENOMIC DNA]</scope>
    <source>
        <strain evidence="3">ATCC BAA-535 / M</strain>
    </source>
</reference>
<dbReference type="Proteomes" id="UP000001190">
    <property type="component" value="Chromosome"/>
</dbReference>
<dbReference type="KEGG" id="mmi:MMAR_0933"/>
<evidence type="ECO:0000313" key="2">
    <source>
        <dbReference type="EMBL" id="ACC39390.1"/>
    </source>
</evidence>
<dbReference type="STRING" id="216594.MMAR_0933"/>
<feature type="transmembrane region" description="Helical" evidence="1">
    <location>
        <begin position="73"/>
        <end position="91"/>
    </location>
</feature>